<feature type="compositionally biased region" description="Polar residues" evidence="1">
    <location>
        <begin position="111"/>
        <end position="123"/>
    </location>
</feature>
<feature type="transmembrane region" description="Helical" evidence="2">
    <location>
        <begin position="193"/>
        <end position="211"/>
    </location>
</feature>
<proteinExistence type="predicted"/>
<evidence type="ECO:0000256" key="1">
    <source>
        <dbReference type="SAM" id="MobiDB-lite"/>
    </source>
</evidence>
<keyword evidence="2" id="KW-0472">Membrane</keyword>
<reference evidence="3" key="1">
    <citation type="submission" date="2022-01" db="EMBL/GenBank/DDBJ databases">
        <title>Genome Sequence Resource for Two Populations of Ditylenchus destructor, the Migratory Endoparasitic Phytonematode.</title>
        <authorList>
            <person name="Zhang H."/>
            <person name="Lin R."/>
            <person name="Xie B."/>
        </authorList>
    </citation>
    <scope>NUCLEOTIDE SEQUENCE</scope>
    <source>
        <strain evidence="3">BazhouSP</strain>
    </source>
</reference>
<organism evidence="3 4">
    <name type="scientific">Ditylenchus destructor</name>
    <dbReference type="NCBI Taxonomy" id="166010"/>
    <lineage>
        <taxon>Eukaryota</taxon>
        <taxon>Metazoa</taxon>
        <taxon>Ecdysozoa</taxon>
        <taxon>Nematoda</taxon>
        <taxon>Chromadorea</taxon>
        <taxon>Rhabditida</taxon>
        <taxon>Tylenchina</taxon>
        <taxon>Tylenchomorpha</taxon>
        <taxon>Sphaerularioidea</taxon>
        <taxon>Anguinidae</taxon>
        <taxon>Anguininae</taxon>
        <taxon>Ditylenchus</taxon>
    </lineage>
</organism>
<feature type="compositionally biased region" description="Basic and acidic residues" evidence="1">
    <location>
        <begin position="17"/>
        <end position="26"/>
    </location>
</feature>
<keyword evidence="2" id="KW-1133">Transmembrane helix</keyword>
<evidence type="ECO:0000313" key="4">
    <source>
        <dbReference type="Proteomes" id="UP001201812"/>
    </source>
</evidence>
<feature type="compositionally biased region" description="Low complexity" evidence="1">
    <location>
        <begin position="40"/>
        <end position="51"/>
    </location>
</feature>
<accession>A0AAD4N9Y3</accession>
<keyword evidence="2" id="KW-0812">Transmembrane</keyword>
<feature type="region of interest" description="Disordered" evidence="1">
    <location>
        <begin position="111"/>
        <end position="145"/>
    </location>
</feature>
<evidence type="ECO:0000256" key="2">
    <source>
        <dbReference type="SAM" id="Phobius"/>
    </source>
</evidence>
<dbReference type="AlphaFoldDB" id="A0AAD4N9Y3"/>
<feature type="region of interest" description="Disordered" evidence="1">
    <location>
        <begin position="1"/>
        <end position="97"/>
    </location>
</feature>
<name>A0AAD4N9Y3_9BILA</name>
<keyword evidence="4" id="KW-1185">Reference proteome</keyword>
<feature type="compositionally biased region" description="Basic and acidic residues" evidence="1">
    <location>
        <begin position="125"/>
        <end position="145"/>
    </location>
</feature>
<dbReference type="EMBL" id="JAKKPZ010000009">
    <property type="protein sequence ID" value="KAI1717038.1"/>
    <property type="molecule type" value="Genomic_DNA"/>
</dbReference>
<gene>
    <name evidence="3" type="ORF">DdX_06763</name>
</gene>
<dbReference type="Proteomes" id="UP001201812">
    <property type="component" value="Unassembled WGS sequence"/>
</dbReference>
<evidence type="ECO:0000313" key="3">
    <source>
        <dbReference type="EMBL" id="KAI1717038.1"/>
    </source>
</evidence>
<comment type="caution">
    <text evidence="3">The sequence shown here is derived from an EMBL/GenBank/DDBJ whole genome shotgun (WGS) entry which is preliminary data.</text>
</comment>
<sequence length="223" mass="24531">MASKSENLPNTSLDPNELAHSHDMPHGNENGQGDEVQLIPDDSPLSSSSNSEGHRRQSATVEDNSSDVELLMASEEEQDVNLSFKRPSASAQVVTGHGNPQIAVQQLAKTQLNTKSTGSTPTGSDLEKGGKSAKPDSVKDRKPQRKDVEEFIPVVRTTMLTKNEVVLNPDEELMDVVNEDTERERERRFWRNVTLGVCGAVGVALVIGWHLKRNRAPPKSHFF</sequence>
<feature type="compositionally biased region" description="Polar residues" evidence="1">
    <location>
        <begin position="1"/>
        <end position="14"/>
    </location>
</feature>
<protein>
    <submittedName>
        <fullName evidence="3">Uncharacterized protein</fullName>
    </submittedName>
</protein>